<name>A0A0K1R9F0_9CORY</name>
<keyword evidence="2" id="KW-1185">Reference proteome</keyword>
<accession>A0A0K1R9F0</accession>
<organism evidence="1 2">
    <name type="scientific">Corynebacterium riegelii</name>
    <dbReference type="NCBI Taxonomy" id="156976"/>
    <lineage>
        <taxon>Bacteria</taxon>
        <taxon>Bacillati</taxon>
        <taxon>Actinomycetota</taxon>
        <taxon>Actinomycetes</taxon>
        <taxon>Mycobacteriales</taxon>
        <taxon>Corynebacteriaceae</taxon>
        <taxon>Corynebacterium</taxon>
    </lineage>
</organism>
<dbReference type="Proteomes" id="UP000060016">
    <property type="component" value="Chromosome"/>
</dbReference>
<protein>
    <submittedName>
        <fullName evidence="1">Uncharacterized protein</fullName>
    </submittedName>
</protein>
<dbReference type="KEGG" id="crie:AK829_01475"/>
<evidence type="ECO:0000313" key="1">
    <source>
        <dbReference type="EMBL" id="AKV58055.1"/>
    </source>
</evidence>
<sequence length="62" mass="6735">MDKDLVVRIVLVVVTVIAYLIADTLEFHNTVLAPIAVLTVAVIMFWPRVGDNAASTSKKPKA</sequence>
<dbReference type="STRING" id="156976.AK829_01475"/>
<dbReference type="EMBL" id="CP012342">
    <property type="protein sequence ID" value="AKV58055.1"/>
    <property type="molecule type" value="Genomic_DNA"/>
</dbReference>
<dbReference type="AlphaFoldDB" id="A0A0K1R9F0"/>
<dbReference type="PATRIC" id="fig|156976.3.peg.287"/>
<gene>
    <name evidence="1" type="ORF">AK829_01475</name>
</gene>
<dbReference type="RefSeq" id="WP_052203610.1">
    <property type="nucleotide sequence ID" value="NZ_CP012342.1"/>
</dbReference>
<proteinExistence type="predicted"/>
<reference evidence="1 2" key="1">
    <citation type="submission" date="2015-08" db="EMBL/GenBank/DDBJ databases">
        <authorList>
            <person name="Babu N.S."/>
            <person name="Beckwith C.J."/>
            <person name="Beseler K.G."/>
            <person name="Brison A."/>
            <person name="Carone J.V."/>
            <person name="Caskin T.P."/>
            <person name="Diamond M."/>
            <person name="Durham M.E."/>
            <person name="Foxe J.M."/>
            <person name="Go M."/>
            <person name="Henderson B.A."/>
            <person name="Jones I.B."/>
            <person name="McGettigan J.A."/>
            <person name="Micheletti S.J."/>
            <person name="Nasrallah M.E."/>
            <person name="Ortiz D."/>
            <person name="Piller C.R."/>
            <person name="Privatt S.R."/>
            <person name="Schneider S.L."/>
            <person name="Sharp S."/>
            <person name="Smith T.C."/>
            <person name="Stanton J.D."/>
            <person name="Ullery H.E."/>
            <person name="Wilson R.J."/>
            <person name="Serrano M.G."/>
            <person name="Buck G."/>
            <person name="Lee V."/>
            <person name="Wang Y."/>
            <person name="Carvalho R."/>
            <person name="Voegtly L."/>
            <person name="Shi R."/>
            <person name="Duckworth R."/>
            <person name="Johnson A."/>
            <person name="Loviza R."/>
            <person name="Walstead R."/>
            <person name="Shah Z."/>
            <person name="Kiflezghi M."/>
            <person name="Wade K."/>
            <person name="Ball S.L."/>
            <person name="Bradley K.W."/>
            <person name="Asai D.J."/>
            <person name="Bowman C.A."/>
            <person name="Russell D.A."/>
            <person name="Pope W.H."/>
            <person name="Jacobs-Sera D."/>
            <person name="Hendrix R.W."/>
            <person name="Hatfull G.F."/>
        </authorList>
    </citation>
    <scope>NUCLEOTIDE SEQUENCE [LARGE SCALE GENOMIC DNA]</scope>
    <source>
        <strain evidence="1 2">PUDD_83A45</strain>
    </source>
</reference>
<evidence type="ECO:0000313" key="2">
    <source>
        <dbReference type="Proteomes" id="UP000060016"/>
    </source>
</evidence>